<organism evidence="4">
    <name type="scientific">marine metagenome</name>
    <dbReference type="NCBI Taxonomy" id="408172"/>
    <lineage>
        <taxon>unclassified sequences</taxon>
        <taxon>metagenomes</taxon>
        <taxon>ecological metagenomes</taxon>
    </lineage>
</organism>
<keyword evidence="1" id="KW-0808">Transferase</keyword>
<evidence type="ECO:0000313" key="4">
    <source>
        <dbReference type="EMBL" id="SVD19494.1"/>
    </source>
</evidence>
<dbReference type="InterPro" id="IPR029056">
    <property type="entry name" value="Ribokinase-like"/>
</dbReference>
<gene>
    <name evidence="4" type="ORF">METZ01_LOCUS372348</name>
</gene>
<dbReference type="SUPFAM" id="SSF53613">
    <property type="entry name" value="Ribokinase-like"/>
    <property type="match status" value="1"/>
</dbReference>
<protein>
    <recommendedName>
        <fullName evidence="3">Carbohydrate kinase PfkB domain-containing protein</fullName>
    </recommendedName>
</protein>
<dbReference type="Pfam" id="PF00294">
    <property type="entry name" value="PfkB"/>
    <property type="match status" value="1"/>
</dbReference>
<accession>A0A382TBI3</accession>
<dbReference type="EMBL" id="UINC01135385">
    <property type="protein sequence ID" value="SVD19494.1"/>
    <property type="molecule type" value="Genomic_DNA"/>
</dbReference>
<dbReference type="AlphaFoldDB" id="A0A382TBI3"/>
<keyword evidence="2" id="KW-0418">Kinase</keyword>
<dbReference type="InterPro" id="IPR011611">
    <property type="entry name" value="PfkB_dom"/>
</dbReference>
<dbReference type="PANTHER" id="PTHR10584">
    <property type="entry name" value="SUGAR KINASE"/>
    <property type="match status" value="1"/>
</dbReference>
<name>A0A382TBI3_9ZZZZ</name>
<feature type="domain" description="Carbohydrate kinase PfkB" evidence="3">
    <location>
        <begin position="42"/>
        <end position="273"/>
    </location>
</feature>
<dbReference type="Gene3D" id="3.40.1190.20">
    <property type="match status" value="1"/>
</dbReference>
<proteinExistence type="predicted"/>
<sequence>MPFNIDQSKRVVGIGSNVVDVIYRVNQVAGPEEKTYILFNDEGAVVKEIIGGVTLNHLAWANLLGLPTGLFGFQGDDRYGMMIRSEMERHGIDISAIEVKPNASSSFSVVNVATDANRAIYMARALTGTTTGRDIEKYFASYIRSAGMVTTEISQLPLEAVIAVLKIARQAGIPTVLDVDVPPDFAIDVAKLGSTEAFDEAVSLADVVKPAKAAAEQLVEGDSPEARAEALYRKYGSQLLAITDGEQGCVLTDGAETLRFDAREIQARDSTGA</sequence>
<evidence type="ECO:0000256" key="2">
    <source>
        <dbReference type="ARBA" id="ARBA00022777"/>
    </source>
</evidence>
<feature type="non-terminal residue" evidence="4">
    <location>
        <position position="273"/>
    </location>
</feature>
<dbReference type="GO" id="GO:0016301">
    <property type="term" value="F:kinase activity"/>
    <property type="evidence" value="ECO:0007669"/>
    <property type="project" value="UniProtKB-KW"/>
</dbReference>
<dbReference type="PANTHER" id="PTHR10584:SF166">
    <property type="entry name" value="RIBOKINASE"/>
    <property type="match status" value="1"/>
</dbReference>
<evidence type="ECO:0000259" key="3">
    <source>
        <dbReference type="Pfam" id="PF00294"/>
    </source>
</evidence>
<reference evidence="4" key="1">
    <citation type="submission" date="2018-05" db="EMBL/GenBank/DDBJ databases">
        <authorList>
            <person name="Lanie J.A."/>
            <person name="Ng W.-L."/>
            <person name="Kazmierczak K.M."/>
            <person name="Andrzejewski T.M."/>
            <person name="Davidsen T.M."/>
            <person name="Wayne K.J."/>
            <person name="Tettelin H."/>
            <person name="Glass J.I."/>
            <person name="Rusch D."/>
            <person name="Podicherti R."/>
            <person name="Tsui H.-C.T."/>
            <person name="Winkler M.E."/>
        </authorList>
    </citation>
    <scope>NUCLEOTIDE SEQUENCE</scope>
</reference>
<evidence type="ECO:0000256" key="1">
    <source>
        <dbReference type="ARBA" id="ARBA00022679"/>
    </source>
</evidence>